<evidence type="ECO:0000256" key="2">
    <source>
        <dbReference type="ARBA" id="ARBA00022475"/>
    </source>
</evidence>
<dbReference type="InterPro" id="IPR000276">
    <property type="entry name" value="GPCR_Rhodpsn"/>
</dbReference>
<keyword evidence="8 9" id="KW-0807">Transducer</keyword>
<protein>
    <recommendedName>
        <fullName evidence="11">G-protein coupled receptors family 1 profile domain-containing protein</fullName>
    </recommendedName>
</protein>
<evidence type="ECO:0000256" key="1">
    <source>
        <dbReference type="ARBA" id="ARBA00004651"/>
    </source>
</evidence>
<feature type="transmembrane region" description="Helical" evidence="10">
    <location>
        <begin position="20"/>
        <end position="44"/>
    </location>
</feature>
<comment type="caution">
    <text evidence="12">The sequence shown here is derived from an EMBL/GenBank/DDBJ whole genome shotgun (WGS) entry which is preliminary data.</text>
</comment>
<dbReference type="Gene3D" id="1.20.1070.10">
    <property type="entry name" value="Rhodopsin 7-helix transmembrane proteins"/>
    <property type="match status" value="1"/>
</dbReference>
<keyword evidence="6 10" id="KW-0472">Membrane</keyword>
<dbReference type="Pfam" id="PF00001">
    <property type="entry name" value="7tm_1"/>
    <property type="match status" value="1"/>
</dbReference>
<keyword evidence="4 10" id="KW-1133">Transmembrane helix</keyword>
<dbReference type="Proteomes" id="UP000663854">
    <property type="component" value="Unassembled WGS sequence"/>
</dbReference>
<name>A0A814XNH8_9BILA</name>
<comment type="similarity">
    <text evidence="9">Belongs to the G-protein coupled receptor 1 family.</text>
</comment>
<dbReference type="AlphaFoldDB" id="A0A814XNH8"/>
<keyword evidence="3 9" id="KW-0812">Transmembrane</keyword>
<dbReference type="GO" id="GO:0043410">
    <property type="term" value="P:positive regulation of MAPK cascade"/>
    <property type="evidence" value="ECO:0007669"/>
    <property type="project" value="TreeGrafter"/>
</dbReference>
<organism evidence="12 13">
    <name type="scientific">Rotaria sordida</name>
    <dbReference type="NCBI Taxonomy" id="392033"/>
    <lineage>
        <taxon>Eukaryota</taxon>
        <taxon>Metazoa</taxon>
        <taxon>Spiralia</taxon>
        <taxon>Gnathifera</taxon>
        <taxon>Rotifera</taxon>
        <taxon>Eurotatoria</taxon>
        <taxon>Bdelloidea</taxon>
        <taxon>Philodinida</taxon>
        <taxon>Philodinidae</taxon>
        <taxon>Rotaria</taxon>
    </lineage>
</organism>
<evidence type="ECO:0000313" key="12">
    <source>
        <dbReference type="EMBL" id="CAF1214257.1"/>
    </source>
</evidence>
<dbReference type="GO" id="GO:0071880">
    <property type="term" value="P:adenylate cyclase-activating adrenergic receptor signaling pathway"/>
    <property type="evidence" value="ECO:0007669"/>
    <property type="project" value="TreeGrafter"/>
</dbReference>
<proteinExistence type="inferred from homology"/>
<dbReference type="EMBL" id="CAJNOH010001410">
    <property type="protein sequence ID" value="CAF1214257.1"/>
    <property type="molecule type" value="Genomic_DNA"/>
</dbReference>
<dbReference type="SUPFAM" id="SSF81321">
    <property type="entry name" value="Family A G protein-coupled receptor-like"/>
    <property type="match status" value="1"/>
</dbReference>
<evidence type="ECO:0000313" key="13">
    <source>
        <dbReference type="Proteomes" id="UP000663854"/>
    </source>
</evidence>
<feature type="transmembrane region" description="Helical" evidence="10">
    <location>
        <begin position="99"/>
        <end position="120"/>
    </location>
</feature>
<gene>
    <name evidence="12" type="ORF">PYM288_LOCUS25538</name>
</gene>
<dbReference type="PROSITE" id="PS00237">
    <property type="entry name" value="G_PROTEIN_RECEP_F1_1"/>
    <property type="match status" value="1"/>
</dbReference>
<keyword evidence="7 9" id="KW-0675">Receptor</keyword>
<evidence type="ECO:0000256" key="6">
    <source>
        <dbReference type="ARBA" id="ARBA00023136"/>
    </source>
</evidence>
<evidence type="ECO:0000256" key="8">
    <source>
        <dbReference type="ARBA" id="ARBA00023224"/>
    </source>
</evidence>
<reference evidence="12" key="1">
    <citation type="submission" date="2021-02" db="EMBL/GenBank/DDBJ databases">
        <authorList>
            <person name="Nowell W R."/>
        </authorList>
    </citation>
    <scope>NUCLEOTIDE SEQUENCE</scope>
</reference>
<evidence type="ECO:0000256" key="5">
    <source>
        <dbReference type="ARBA" id="ARBA00023040"/>
    </source>
</evidence>
<dbReference type="PANTHER" id="PTHR24248">
    <property type="entry name" value="ADRENERGIC RECEPTOR-RELATED G-PROTEIN COUPLED RECEPTOR"/>
    <property type="match status" value="1"/>
</dbReference>
<evidence type="ECO:0000259" key="11">
    <source>
        <dbReference type="PROSITE" id="PS50262"/>
    </source>
</evidence>
<evidence type="ECO:0000256" key="4">
    <source>
        <dbReference type="ARBA" id="ARBA00022989"/>
    </source>
</evidence>
<keyword evidence="5 9" id="KW-0297">G-protein coupled receptor</keyword>
<comment type="subcellular location">
    <subcellularLocation>
        <location evidence="1">Cell membrane</location>
        <topology evidence="1">Multi-pass membrane protein</topology>
    </subcellularLocation>
</comment>
<dbReference type="PRINTS" id="PR00237">
    <property type="entry name" value="GPCRRHODOPSN"/>
</dbReference>
<dbReference type="InterPro" id="IPR017452">
    <property type="entry name" value="GPCR_Rhodpsn_7TM"/>
</dbReference>
<dbReference type="PANTHER" id="PTHR24248:SF185">
    <property type="entry name" value="DOPAMINE RECEPTOR 2"/>
    <property type="match status" value="1"/>
</dbReference>
<evidence type="ECO:0000256" key="3">
    <source>
        <dbReference type="ARBA" id="ARBA00022692"/>
    </source>
</evidence>
<feature type="domain" description="G-protein coupled receptors family 1 profile" evidence="11">
    <location>
        <begin position="36"/>
        <end position="172"/>
    </location>
</feature>
<evidence type="ECO:0000256" key="9">
    <source>
        <dbReference type="RuleBase" id="RU000688"/>
    </source>
</evidence>
<evidence type="ECO:0000256" key="10">
    <source>
        <dbReference type="SAM" id="Phobius"/>
    </source>
</evidence>
<accession>A0A814XNH8</accession>
<sequence>MGLFSLTTNTTITNIQWHTYPIFLFLLLLCLFTIVGNLLIIYLIIREFTLHTSKYYYIASLALADLLVGLIVMPFAFIFTLTNDEYWLFSQHMRFLCDFWHSMDIFASTASILGLCTIGLDRYVAITRPMKHLNSFISKRWYYMVSFIWICSAVISFPAVIHIGTEQVSSRT</sequence>
<evidence type="ECO:0000256" key="7">
    <source>
        <dbReference type="ARBA" id="ARBA00023170"/>
    </source>
</evidence>
<keyword evidence="2" id="KW-1003">Cell membrane</keyword>
<feature type="transmembrane region" description="Helical" evidence="10">
    <location>
        <begin position="56"/>
        <end position="79"/>
    </location>
</feature>
<dbReference type="PROSITE" id="PS50262">
    <property type="entry name" value="G_PROTEIN_RECEP_F1_2"/>
    <property type="match status" value="1"/>
</dbReference>
<feature type="transmembrane region" description="Helical" evidence="10">
    <location>
        <begin position="141"/>
        <end position="163"/>
    </location>
</feature>
<dbReference type="GO" id="GO:0005886">
    <property type="term" value="C:plasma membrane"/>
    <property type="evidence" value="ECO:0007669"/>
    <property type="project" value="UniProtKB-SubCell"/>
</dbReference>
<dbReference type="GO" id="GO:0004930">
    <property type="term" value="F:G protein-coupled receptor activity"/>
    <property type="evidence" value="ECO:0007669"/>
    <property type="project" value="UniProtKB-KW"/>
</dbReference>